<evidence type="ECO:0000256" key="3">
    <source>
        <dbReference type="ARBA" id="ARBA00023143"/>
    </source>
</evidence>
<dbReference type="Pfam" id="PF22692">
    <property type="entry name" value="LlgE_F_G_D1"/>
    <property type="match status" value="1"/>
</dbReference>
<evidence type="ECO:0000256" key="5">
    <source>
        <dbReference type="ARBA" id="ARBA00040228"/>
    </source>
</evidence>
<reference evidence="10 11" key="1">
    <citation type="submission" date="2020-07" db="EMBL/GenBank/DDBJ databases">
        <title>Endozoicomonas sp. nov., isolated from sediment.</title>
        <authorList>
            <person name="Gu T."/>
        </authorList>
    </citation>
    <scope>NUCLEOTIDE SEQUENCE [LARGE SCALE GENOMIC DNA]</scope>
    <source>
        <strain evidence="10 11">SM1973</strain>
    </source>
</reference>
<evidence type="ECO:0000313" key="10">
    <source>
        <dbReference type="EMBL" id="NYZ64849.1"/>
    </source>
</evidence>
<evidence type="ECO:0000256" key="4">
    <source>
        <dbReference type="ARBA" id="ARBA00038560"/>
    </source>
</evidence>
<evidence type="ECO:0000259" key="8">
    <source>
        <dbReference type="Pfam" id="PF06429"/>
    </source>
</evidence>
<dbReference type="PANTHER" id="PTHR30435:SF18">
    <property type="entry name" value="FLAGELLAR BASAL-BODY ROD PROTEIN FLGF"/>
    <property type="match status" value="1"/>
</dbReference>
<dbReference type="PANTHER" id="PTHR30435">
    <property type="entry name" value="FLAGELLAR PROTEIN"/>
    <property type="match status" value="1"/>
</dbReference>
<gene>
    <name evidence="10" type="ORF">H0A36_02445</name>
</gene>
<dbReference type="Pfam" id="PF00460">
    <property type="entry name" value="Flg_bb_rod"/>
    <property type="match status" value="1"/>
</dbReference>
<proteinExistence type="inferred from homology"/>
<dbReference type="NCBIfam" id="NF009280">
    <property type="entry name" value="PRK12640.1"/>
    <property type="match status" value="1"/>
</dbReference>
<organism evidence="10 11">
    <name type="scientific">Spartinivicinus marinus</name>
    <dbReference type="NCBI Taxonomy" id="2994442"/>
    <lineage>
        <taxon>Bacteria</taxon>
        <taxon>Pseudomonadati</taxon>
        <taxon>Pseudomonadota</taxon>
        <taxon>Gammaproteobacteria</taxon>
        <taxon>Oceanospirillales</taxon>
        <taxon>Zooshikellaceae</taxon>
        <taxon>Spartinivicinus</taxon>
    </lineage>
</organism>
<dbReference type="GO" id="GO:0071978">
    <property type="term" value="P:bacterial-type flagellum-dependent swarming motility"/>
    <property type="evidence" value="ECO:0007669"/>
    <property type="project" value="TreeGrafter"/>
</dbReference>
<dbReference type="EMBL" id="JACCKB010000002">
    <property type="protein sequence ID" value="NYZ64849.1"/>
    <property type="molecule type" value="Genomic_DNA"/>
</dbReference>
<feature type="domain" description="Flagellar basal-body/hook protein C-terminal" evidence="8">
    <location>
        <begin position="200"/>
        <end position="243"/>
    </location>
</feature>
<dbReference type="InterPro" id="IPR001444">
    <property type="entry name" value="Flag_bb_rod_N"/>
</dbReference>
<feature type="domain" description="Flagellar hook protein FlgE/F/G-like D1" evidence="9">
    <location>
        <begin position="81"/>
        <end position="145"/>
    </location>
</feature>
<dbReference type="Proteomes" id="UP000569732">
    <property type="component" value="Unassembled WGS sequence"/>
</dbReference>
<dbReference type="InterPro" id="IPR053967">
    <property type="entry name" value="LlgE_F_G-like_D1"/>
</dbReference>
<comment type="caution">
    <text evidence="10">The sequence shown here is derived from an EMBL/GenBank/DDBJ whole genome shotgun (WGS) entry which is preliminary data.</text>
</comment>
<keyword evidence="11" id="KW-1185">Reference proteome</keyword>
<dbReference type="InterPro" id="IPR010930">
    <property type="entry name" value="Flg_bb/hook_C_dom"/>
</dbReference>
<evidence type="ECO:0000259" key="9">
    <source>
        <dbReference type="Pfam" id="PF22692"/>
    </source>
</evidence>
<accession>A0A853HWT6</accession>
<evidence type="ECO:0000259" key="7">
    <source>
        <dbReference type="Pfam" id="PF00460"/>
    </source>
</evidence>
<keyword evidence="10" id="KW-0969">Cilium</keyword>
<sequence length="248" mass="27019">MDKALYIAMTGAVQNMQAQSIRANNLANVNTTGFKADFEQARSMPVFGEFYPSRAYALTENPATNYNPGWLQETGNDFDVAIKGDGWIAVIGPDGTERYTRVGNLSIGPNGQLYTGNNLQVLGDGAPIVIPEFDKIEIGLDGTISIRPRGQGPQELAQIDRIRLVNPPLEQLEKDENGLFKLKEEGAGAVLPDANVRLVAGFLEGSNVSAVEEMIHLLSLARQYEVHVKMMSRADENAEAMARILQIG</sequence>
<keyword evidence="3 6" id="KW-0975">Bacterial flagellum</keyword>
<dbReference type="SUPFAM" id="SSF117143">
    <property type="entry name" value="Flagellar hook protein flgE"/>
    <property type="match status" value="1"/>
</dbReference>
<dbReference type="InterPro" id="IPR037925">
    <property type="entry name" value="FlgE/F/G-like"/>
</dbReference>
<dbReference type="NCBIfam" id="TIGR03506">
    <property type="entry name" value="FlgEFG_subfam"/>
    <property type="match status" value="1"/>
</dbReference>
<dbReference type="RefSeq" id="WP_180566874.1">
    <property type="nucleotide sequence ID" value="NZ_JACCKB010000002.1"/>
</dbReference>
<comment type="similarity">
    <text evidence="2 6">Belongs to the flagella basal body rod proteins family.</text>
</comment>
<evidence type="ECO:0000313" key="11">
    <source>
        <dbReference type="Proteomes" id="UP000569732"/>
    </source>
</evidence>
<comment type="subcellular location">
    <subcellularLocation>
        <location evidence="1 6">Bacterial flagellum basal body</location>
    </subcellularLocation>
</comment>
<evidence type="ECO:0000256" key="1">
    <source>
        <dbReference type="ARBA" id="ARBA00004117"/>
    </source>
</evidence>
<feature type="domain" description="Flagellar basal body rod protein N-terminal" evidence="7">
    <location>
        <begin position="5"/>
        <end position="35"/>
    </location>
</feature>
<keyword evidence="10" id="KW-0966">Cell projection</keyword>
<dbReference type="Pfam" id="PF06429">
    <property type="entry name" value="Flg_bbr_C"/>
    <property type="match status" value="1"/>
</dbReference>
<comment type="subunit">
    <text evidence="4 6">The basal body constitutes a major portion of the flagellar organelle and consists of five rings (E,L,P,S, and M) mounted on a central rod. The rod consists of about 26 subunits of FlgG in the distal portion, and FlgB, FlgC and FlgF are thought to build up the proximal portion of the rod with about 6 subunits each.</text>
</comment>
<dbReference type="InterPro" id="IPR020013">
    <property type="entry name" value="Flagellar_FlgE/F/G"/>
</dbReference>
<protein>
    <recommendedName>
        <fullName evidence="5 6">Flagellar basal-body rod protein FlgF</fullName>
    </recommendedName>
</protein>
<dbReference type="GO" id="GO:0030694">
    <property type="term" value="C:bacterial-type flagellum basal body, rod"/>
    <property type="evidence" value="ECO:0007669"/>
    <property type="project" value="UniProtKB-UniRule"/>
</dbReference>
<name>A0A853HWT6_9GAMM</name>
<evidence type="ECO:0000256" key="2">
    <source>
        <dbReference type="ARBA" id="ARBA00009677"/>
    </source>
</evidence>
<evidence type="ECO:0000256" key="6">
    <source>
        <dbReference type="RuleBase" id="RU362116"/>
    </source>
</evidence>
<dbReference type="AlphaFoldDB" id="A0A853HWT6"/>
<keyword evidence="10" id="KW-0282">Flagellum</keyword>